<evidence type="ECO:0008006" key="4">
    <source>
        <dbReference type="Google" id="ProtNLM"/>
    </source>
</evidence>
<reference evidence="2 3" key="1">
    <citation type="submission" date="2016-10" db="EMBL/GenBank/DDBJ databases">
        <authorList>
            <person name="de Groot N.N."/>
        </authorList>
    </citation>
    <scope>NUCLEOTIDE SEQUENCE [LARGE SCALE GENOMIC DNA]</scope>
    <source>
        <strain evidence="3">E92,LMG 26720,CCM 7988</strain>
    </source>
</reference>
<sequence>MKNLYLVSLLILFCNNVVLAQKTTGFDLFEGIWKFSPIEGSRDTTFESYSYFKKNKQLEISFWKDSQLPSTDGIPFTYYGFWDTSPNKTPLPKHIKDLKPTGKYVFFYNYLVENDKSGNQIGYDKFGNLYRVIRYCQWAINDELPEGLPPTTLTLHFNINPDVYKKVDKIPDYVLISLRKNKEDWQRYLDFMEHKESKVTQLKAFIYTIPNQQSKMYLLKGDEVEILETKDDWLKIRYYGSKTIEGWIKKTDVE</sequence>
<evidence type="ECO:0000313" key="3">
    <source>
        <dbReference type="Proteomes" id="UP000199306"/>
    </source>
</evidence>
<dbReference type="STRING" id="1079859.SAMN04515674_1202"/>
<dbReference type="AlphaFoldDB" id="A0A1I5YME7"/>
<name>A0A1I5YME7_9BACT</name>
<protein>
    <recommendedName>
        <fullName evidence="4">SH3 domain-containing protein</fullName>
    </recommendedName>
</protein>
<proteinExistence type="predicted"/>
<evidence type="ECO:0000256" key="1">
    <source>
        <dbReference type="SAM" id="SignalP"/>
    </source>
</evidence>
<dbReference type="RefSeq" id="WP_092019579.1">
    <property type="nucleotide sequence ID" value="NZ_FOXH01000020.1"/>
</dbReference>
<dbReference type="Proteomes" id="UP000199306">
    <property type="component" value="Unassembled WGS sequence"/>
</dbReference>
<keyword evidence="3" id="KW-1185">Reference proteome</keyword>
<dbReference type="EMBL" id="FOXH01000020">
    <property type="protein sequence ID" value="SFQ45342.1"/>
    <property type="molecule type" value="Genomic_DNA"/>
</dbReference>
<feature type="chain" id="PRO_5011716888" description="SH3 domain-containing protein" evidence="1">
    <location>
        <begin position="21"/>
        <end position="254"/>
    </location>
</feature>
<gene>
    <name evidence="2" type="ORF">SAMN04515674_1202</name>
</gene>
<organism evidence="2 3">
    <name type="scientific">Pseudarcicella hirudinis</name>
    <dbReference type="NCBI Taxonomy" id="1079859"/>
    <lineage>
        <taxon>Bacteria</taxon>
        <taxon>Pseudomonadati</taxon>
        <taxon>Bacteroidota</taxon>
        <taxon>Cytophagia</taxon>
        <taxon>Cytophagales</taxon>
        <taxon>Flectobacillaceae</taxon>
        <taxon>Pseudarcicella</taxon>
    </lineage>
</organism>
<evidence type="ECO:0000313" key="2">
    <source>
        <dbReference type="EMBL" id="SFQ45342.1"/>
    </source>
</evidence>
<dbReference type="Gene3D" id="2.30.30.40">
    <property type="entry name" value="SH3 Domains"/>
    <property type="match status" value="1"/>
</dbReference>
<keyword evidence="1" id="KW-0732">Signal</keyword>
<dbReference type="OrthoDB" id="947521at2"/>
<accession>A0A1I5YME7</accession>
<feature type="signal peptide" evidence="1">
    <location>
        <begin position="1"/>
        <end position="20"/>
    </location>
</feature>